<reference evidence="1 2" key="1">
    <citation type="submission" date="2023-03" db="EMBL/GenBank/DDBJ databases">
        <title>Mating type loci evolution in Malassezia.</title>
        <authorList>
            <person name="Coelho M.A."/>
        </authorList>
    </citation>
    <scope>NUCLEOTIDE SEQUENCE [LARGE SCALE GENOMIC DNA]</scope>
    <source>
        <strain evidence="1 2">CBS 13387</strain>
    </source>
</reference>
<dbReference type="Proteomes" id="UP001217582">
    <property type="component" value="Chromosome 9"/>
</dbReference>
<dbReference type="AlphaFoldDB" id="A0AAJ6CNR7"/>
<organism evidence="1 2">
    <name type="scientific">Malassezia arunalokei</name>
    <dbReference type="NCBI Taxonomy" id="1514897"/>
    <lineage>
        <taxon>Eukaryota</taxon>
        <taxon>Fungi</taxon>
        <taxon>Dikarya</taxon>
        <taxon>Basidiomycota</taxon>
        <taxon>Ustilaginomycotina</taxon>
        <taxon>Malasseziomycetes</taxon>
        <taxon>Malasseziales</taxon>
        <taxon>Malasseziaceae</taxon>
        <taxon>Malassezia</taxon>
    </lineage>
</organism>
<evidence type="ECO:0000313" key="2">
    <source>
        <dbReference type="Proteomes" id="UP001217582"/>
    </source>
</evidence>
<sequence>MSGLASLTPFPANPYMGRYGMGLVHFPPFGGSQPSAPPPPHLADMRLATDRFYKGDFVSLLVQERPVYVSDPGLHRRWQVAEHELVILVVVCITCTALAYIVGERLLVRAGILAHAPVFSKDEFAHTYDATVAQYDAWHRLDAHSHDRVAPLRSQVAAYVHATYLHLRARIAHALRPRAPTYSQRV</sequence>
<keyword evidence="2" id="KW-1185">Reference proteome</keyword>
<proteinExistence type="predicted"/>
<dbReference type="EMBL" id="CP119924">
    <property type="protein sequence ID" value="WFD17725.1"/>
    <property type="molecule type" value="Genomic_DNA"/>
</dbReference>
<evidence type="ECO:0000313" key="1">
    <source>
        <dbReference type="EMBL" id="WFD17725.1"/>
    </source>
</evidence>
<protein>
    <submittedName>
        <fullName evidence="1">Uncharacterized protein</fullName>
    </submittedName>
</protein>
<gene>
    <name evidence="1" type="ORF">MARU1_003788</name>
</gene>
<accession>A0AAJ6CNR7</accession>
<name>A0AAJ6CNR7_9BASI</name>